<dbReference type="GO" id="GO:0046933">
    <property type="term" value="F:proton-transporting ATP synthase activity, rotational mechanism"/>
    <property type="evidence" value="ECO:0007669"/>
    <property type="project" value="UniProtKB-UniRule"/>
</dbReference>
<dbReference type="Proteomes" id="UP001310022">
    <property type="component" value="Unassembled WGS sequence"/>
</dbReference>
<evidence type="ECO:0000256" key="4">
    <source>
        <dbReference type="ARBA" id="ARBA00023065"/>
    </source>
</evidence>
<comment type="caution">
    <text evidence="8">The sequence shown here is derived from an EMBL/GenBank/DDBJ whole genome shotgun (WGS) entry which is preliminary data.</text>
</comment>
<evidence type="ECO:0000256" key="2">
    <source>
        <dbReference type="ARBA" id="ARBA00022448"/>
    </source>
</evidence>
<dbReference type="GO" id="GO:0045259">
    <property type="term" value="C:proton-transporting ATP synthase complex"/>
    <property type="evidence" value="ECO:0007669"/>
    <property type="project" value="UniProtKB-KW"/>
</dbReference>
<dbReference type="HAMAP" id="MF_01416">
    <property type="entry name" value="ATP_synth_delta_bact"/>
    <property type="match status" value="1"/>
</dbReference>
<keyword evidence="2 7" id="KW-0813">Transport</keyword>
<evidence type="ECO:0000256" key="3">
    <source>
        <dbReference type="ARBA" id="ARBA00022781"/>
    </source>
</evidence>
<dbReference type="InterPro" id="IPR026015">
    <property type="entry name" value="ATP_synth_OSCP/delta_N_sf"/>
</dbReference>
<evidence type="ECO:0000256" key="7">
    <source>
        <dbReference type="HAMAP-Rule" id="MF_01416"/>
    </source>
</evidence>
<proteinExistence type="inferred from homology"/>
<dbReference type="PANTHER" id="PTHR11910">
    <property type="entry name" value="ATP SYNTHASE DELTA CHAIN"/>
    <property type="match status" value="1"/>
</dbReference>
<evidence type="ECO:0000313" key="9">
    <source>
        <dbReference type="Proteomes" id="UP001310022"/>
    </source>
</evidence>
<comment type="subcellular location">
    <subcellularLocation>
        <location evidence="7">Cell membrane</location>
        <topology evidence="7">Peripheral membrane protein</topology>
    </subcellularLocation>
    <subcellularLocation>
        <location evidence="1">Membrane</location>
    </subcellularLocation>
</comment>
<comment type="function">
    <text evidence="7">F(1)F(0) ATP synthase produces ATP from ADP in the presence of a proton or sodium gradient. F-type ATPases consist of two structural domains, F(1) containing the extramembraneous catalytic core and F(0) containing the membrane proton channel, linked together by a central stalk and a peripheral stalk. During catalysis, ATP synthesis in the catalytic domain of F(1) is coupled via a rotary mechanism of the central stalk subunits to proton translocation.</text>
</comment>
<dbReference type="PROSITE" id="PS00389">
    <property type="entry name" value="ATPASE_DELTA"/>
    <property type="match status" value="1"/>
</dbReference>
<comment type="function">
    <text evidence="7">This protein is part of the stalk that links CF(0) to CF(1). It either transmits conformational changes from CF(0) to CF(1) or is implicated in proton conduction.</text>
</comment>
<dbReference type="RefSeq" id="WP_053406613.1">
    <property type="nucleotide sequence ID" value="NZ_BQKE01000001.1"/>
</dbReference>
<dbReference type="InterPro" id="IPR020781">
    <property type="entry name" value="ATPase_OSCP/d_CS"/>
</dbReference>
<keyword evidence="7" id="KW-1003">Cell membrane</keyword>
<dbReference type="PRINTS" id="PR00125">
    <property type="entry name" value="ATPASEDELTA"/>
</dbReference>
<keyword evidence="5 7" id="KW-0472">Membrane</keyword>
<name>A0AAN4VYA8_9BACT</name>
<gene>
    <name evidence="7" type="primary">atpH</name>
    <name evidence="8" type="ORF">PEDI_27560</name>
</gene>
<keyword evidence="9" id="KW-1185">Reference proteome</keyword>
<evidence type="ECO:0000256" key="6">
    <source>
        <dbReference type="ARBA" id="ARBA00023310"/>
    </source>
</evidence>
<evidence type="ECO:0000256" key="1">
    <source>
        <dbReference type="ARBA" id="ARBA00004370"/>
    </source>
</evidence>
<organism evidence="8 9">
    <name type="scientific">Persicobacter diffluens</name>
    <dbReference type="NCBI Taxonomy" id="981"/>
    <lineage>
        <taxon>Bacteria</taxon>
        <taxon>Pseudomonadati</taxon>
        <taxon>Bacteroidota</taxon>
        <taxon>Cytophagia</taxon>
        <taxon>Cytophagales</taxon>
        <taxon>Persicobacteraceae</taxon>
        <taxon>Persicobacter</taxon>
    </lineage>
</organism>
<dbReference type="InterPro" id="IPR000711">
    <property type="entry name" value="ATPase_OSCP/dsu"/>
</dbReference>
<evidence type="ECO:0000313" key="8">
    <source>
        <dbReference type="EMBL" id="GJM62204.1"/>
    </source>
</evidence>
<comment type="similarity">
    <text evidence="7">Belongs to the ATPase delta chain family.</text>
</comment>
<keyword evidence="6 7" id="KW-0066">ATP synthesis</keyword>
<protein>
    <recommendedName>
        <fullName evidence="7">ATP synthase subunit delta</fullName>
    </recommendedName>
    <alternativeName>
        <fullName evidence="7">ATP synthase F(1) sector subunit delta</fullName>
    </alternativeName>
    <alternativeName>
        <fullName evidence="7">F-type ATPase subunit delta</fullName>
        <shortName evidence="7">F-ATPase subunit delta</shortName>
    </alternativeName>
</protein>
<dbReference type="GO" id="GO:0005886">
    <property type="term" value="C:plasma membrane"/>
    <property type="evidence" value="ECO:0007669"/>
    <property type="project" value="UniProtKB-SubCell"/>
</dbReference>
<accession>A0AAN4VYA8</accession>
<dbReference type="Gene3D" id="1.10.520.20">
    <property type="entry name" value="N-terminal domain of the delta subunit of the F1F0-ATP synthase"/>
    <property type="match status" value="1"/>
</dbReference>
<dbReference type="AlphaFoldDB" id="A0AAN4VYA8"/>
<dbReference type="Pfam" id="PF00213">
    <property type="entry name" value="OSCP"/>
    <property type="match status" value="1"/>
</dbReference>
<dbReference type="SUPFAM" id="SSF47928">
    <property type="entry name" value="N-terminal domain of the delta subunit of the F1F0-ATP synthase"/>
    <property type="match status" value="1"/>
</dbReference>
<keyword evidence="4 7" id="KW-0406">Ion transport</keyword>
<keyword evidence="7" id="KW-0139">CF(1)</keyword>
<dbReference type="EMBL" id="BQKE01000001">
    <property type="protein sequence ID" value="GJM62204.1"/>
    <property type="molecule type" value="Genomic_DNA"/>
</dbReference>
<dbReference type="NCBIfam" id="TIGR01145">
    <property type="entry name" value="ATP_synt_delta"/>
    <property type="match status" value="1"/>
</dbReference>
<evidence type="ECO:0000256" key="5">
    <source>
        <dbReference type="ARBA" id="ARBA00023136"/>
    </source>
</evidence>
<reference evidence="8 9" key="1">
    <citation type="submission" date="2021-12" db="EMBL/GenBank/DDBJ databases">
        <title>Genome sequencing of bacteria with rrn-lacking chromosome and rrn-plasmid.</title>
        <authorList>
            <person name="Anda M."/>
            <person name="Iwasaki W."/>
        </authorList>
    </citation>
    <scope>NUCLEOTIDE SEQUENCE [LARGE SCALE GENOMIC DNA]</scope>
    <source>
        <strain evidence="8 9">NBRC 15940</strain>
    </source>
</reference>
<keyword evidence="3 7" id="KW-0375">Hydrogen ion transport</keyword>
<sequence>MSDIQVASRYAKSIFELASEKGVLEATAADFKLIQQVCSQNRDFVVMLENPIIGIDKKWGIIKSIFEGKISELAMTFLNVVTSKNREEHIQSISAAFEEQYNEANGVVKAQLTTTVALEASQLTQFEAFALKESKAKSVQLETAVDDALIGGYILRIGDQLIDNSVKSRLAKLRQSLLAKV</sequence>